<dbReference type="Proteomes" id="UP001519290">
    <property type="component" value="Unassembled WGS sequence"/>
</dbReference>
<evidence type="ECO:0000313" key="1">
    <source>
        <dbReference type="EMBL" id="MBP2383769.1"/>
    </source>
</evidence>
<accession>A0ABS4X7S8</accession>
<keyword evidence="2" id="KW-1185">Reference proteome</keyword>
<comment type="caution">
    <text evidence="1">The sequence shown here is derived from an EMBL/GenBank/DDBJ whole genome shotgun (WGS) entry which is preliminary data.</text>
</comment>
<dbReference type="RefSeq" id="WP_209904599.1">
    <property type="nucleotide sequence ID" value="NZ_BAAAJW010000017.1"/>
</dbReference>
<dbReference type="EMBL" id="JAGIOD010000002">
    <property type="protein sequence ID" value="MBP2383769.1"/>
    <property type="molecule type" value="Genomic_DNA"/>
</dbReference>
<name>A0ABS4X7S8_9MICO</name>
<organism evidence="1 2">
    <name type="scientific">Brachybacterium sacelli</name>
    <dbReference type="NCBI Taxonomy" id="173364"/>
    <lineage>
        <taxon>Bacteria</taxon>
        <taxon>Bacillati</taxon>
        <taxon>Actinomycetota</taxon>
        <taxon>Actinomycetes</taxon>
        <taxon>Micrococcales</taxon>
        <taxon>Dermabacteraceae</taxon>
        <taxon>Brachybacterium</taxon>
    </lineage>
</organism>
<evidence type="ECO:0000313" key="2">
    <source>
        <dbReference type="Proteomes" id="UP001519290"/>
    </source>
</evidence>
<gene>
    <name evidence="1" type="ORF">JOF43_003758</name>
</gene>
<reference evidence="1 2" key="1">
    <citation type="submission" date="2021-03" db="EMBL/GenBank/DDBJ databases">
        <title>Sequencing the genomes of 1000 actinobacteria strains.</title>
        <authorList>
            <person name="Klenk H.-P."/>
        </authorList>
    </citation>
    <scope>NUCLEOTIDE SEQUENCE [LARGE SCALE GENOMIC DNA]</scope>
    <source>
        <strain evidence="1 2">DSM 14566</strain>
    </source>
</reference>
<protein>
    <submittedName>
        <fullName evidence="1">Uncharacterized protein</fullName>
    </submittedName>
</protein>
<sequence>MNLTPAQRDQIAGDAAARYEAGEGWEQIGASYGITGGHVRRLTTARHDITYRRWGQQPVADVDEVLRRRKDGQTLDQIARALECSRQAIRTALEAAQRAPATRYPRLSRRRAPTDDELAEIRGLYEACPQAPRARAGARHVRGEEGRVLAEACRALVDDGVPMAALSHALGRGPTWVHWLLSCHDLRPDPHPSRTTSRRTRR</sequence>
<proteinExistence type="predicted"/>